<accession>A0ABS8IN65</accession>
<dbReference type="RefSeq" id="WP_229430963.1">
    <property type="nucleotide sequence ID" value="NZ_JAJHPV010000004.1"/>
</dbReference>
<gene>
    <name evidence="1" type="ORF">LMJ30_03570</name>
</gene>
<organism evidence="1 2">
    <name type="scientific">Massilia agrisoli</name>
    <dbReference type="NCBI Taxonomy" id="2892444"/>
    <lineage>
        <taxon>Bacteria</taxon>
        <taxon>Pseudomonadati</taxon>
        <taxon>Pseudomonadota</taxon>
        <taxon>Betaproteobacteria</taxon>
        <taxon>Burkholderiales</taxon>
        <taxon>Oxalobacteraceae</taxon>
        <taxon>Telluria group</taxon>
        <taxon>Massilia</taxon>
    </lineage>
</organism>
<dbReference type="EMBL" id="JAJHPV010000004">
    <property type="protein sequence ID" value="MCC6070040.1"/>
    <property type="molecule type" value="Genomic_DNA"/>
</dbReference>
<name>A0ABS8IN65_9BURK</name>
<dbReference type="Proteomes" id="UP001198701">
    <property type="component" value="Unassembled WGS sequence"/>
</dbReference>
<protein>
    <submittedName>
        <fullName evidence="1">Uncharacterized protein</fullName>
    </submittedName>
</protein>
<evidence type="ECO:0000313" key="2">
    <source>
        <dbReference type="Proteomes" id="UP001198701"/>
    </source>
</evidence>
<evidence type="ECO:0000313" key="1">
    <source>
        <dbReference type="EMBL" id="MCC6070040.1"/>
    </source>
</evidence>
<comment type="caution">
    <text evidence="1">The sequence shown here is derived from an EMBL/GenBank/DDBJ whole genome shotgun (WGS) entry which is preliminary data.</text>
</comment>
<sequence length="86" mass="9943">MPHRIYQPTKEQVRAYMAAREAERRPPPPPEEIRRQLNWRIAPSDEDRVLVQFCLIPSTYGQLAARIAIDLLFAPVMLIPPPPGER</sequence>
<proteinExistence type="predicted"/>
<keyword evidence="2" id="KW-1185">Reference proteome</keyword>
<reference evidence="1 2" key="1">
    <citation type="submission" date="2021-11" db="EMBL/GenBank/DDBJ databases">
        <authorList>
            <person name="Huq M.A."/>
        </authorList>
    </citation>
    <scope>NUCLEOTIDE SEQUENCE [LARGE SCALE GENOMIC DNA]</scope>
    <source>
        <strain evidence="1 2">MAHUQ-52</strain>
    </source>
</reference>